<reference evidence="4" key="2">
    <citation type="journal article" date="2022" name="BMC Genomics">
        <title>Comparative genome analysis of mycobacteria focusing on tRNA and non-coding RNA.</title>
        <authorList>
            <person name="Behra P.R.K."/>
            <person name="Pettersson B.M.F."/>
            <person name="Ramesh M."/>
            <person name="Das S."/>
            <person name="Dasgupta S."/>
            <person name="Kirsebom L.A."/>
        </authorList>
    </citation>
    <scope>NUCLEOTIDE SEQUENCE</scope>
    <source>
        <strain evidence="4">DSM 44838</strain>
    </source>
</reference>
<dbReference type="SUPFAM" id="SSF48452">
    <property type="entry name" value="TPR-like"/>
    <property type="match status" value="1"/>
</dbReference>
<keyword evidence="2" id="KW-0067">ATP-binding</keyword>
<dbReference type="Pfam" id="PF13191">
    <property type="entry name" value="AAA_16"/>
    <property type="match status" value="1"/>
</dbReference>
<accession>A0A9X2YP66</accession>
<evidence type="ECO:0000259" key="3">
    <source>
        <dbReference type="PROSITE" id="PS50043"/>
    </source>
</evidence>
<evidence type="ECO:0000313" key="5">
    <source>
        <dbReference type="Proteomes" id="UP001141629"/>
    </source>
</evidence>
<dbReference type="InterPro" id="IPR016032">
    <property type="entry name" value="Sig_transdc_resp-reg_C-effctor"/>
</dbReference>
<comment type="caution">
    <text evidence="4">The sequence shown here is derived from an EMBL/GenBank/DDBJ whole genome shotgun (WGS) entry which is preliminary data.</text>
</comment>
<dbReference type="SUPFAM" id="SSF46894">
    <property type="entry name" value="C-terminal effector domain of the bipartite response regulators"/>
    <property type="match status" value="1"/>
</dbReference>
<dbReference type="GO" id="GO:0003677">
    <property type="term" value="F:DNA binding"/>
    <property type="evidence" value="ECO:0007669"/>
    <property type="project" value="InterPro"/>
</dbReference>
<organism evidence="4 5">
    <name type="scientific">Mycobacterium yunnanensis</name>
    <dbReference type="NCBI Taxonomy" id="368477"/>
    <lineage>
        <taxon>Bacteria</taxon>
        <taxon>Bacillati</taxon>
        <taxon>Actinomycetota</taxon>
        <taxon>Actinomycetes</taxon>
        <taxon>Mycobacteriales</taxon>
        <taxon>Mycobacteriaceae</taxon>
        <taxon>Mycobacterium</taxon>
    </lineage>
</organism>
<keyword evidence="5" id="KW-1185">Reference proteome</keyword>
<dbReference type="Gene3D" id="3.40.50.300">
    <property type="entry name" value="P-loop containing nucleotide triphosphate hydrolases"/>
    <property type="match status" value="1"/>
</dbReference>
<feature type="domain" description="HTH luxR-type" evidence="3">
    <location>
        <begin position="854"/>
        <end position="919"/>
    </location>
</feature>
<protein>
    <submittedName>
        <fullName evidence="4">AAA family ATPase</fullName>
    </submittedName>
</protein>
<dbReference type="Gene3D" id="1.10.10.10">
    <property type="entry name" value="Winged helix-like DNA-binding domain superfamily/Winged helix DNA-binding domain"/>
    <property type="match status" value="1"/>
</dbReference>
<reference evidence="4" key="1">
    <citation type="submission" date="2020-07" db="EMBL/GenBank/DDBJ databases">
        <authorList>
            <person name="Pettersson B.M.F."/>
            <person name="Behra P.R.K."/>
            <person name="Ramesh M."/>
            <person name="Das S."/>
            <person name="Dasgupta S."/>
            <person name="Kirsebom L.A."/>
        </authorList>
    </citation>
    <scope>NUCLEOTIDE SEQUENCE</scope>
    <source>
        <strain evidence="4">DSM 44838</strain>
    </source>
</reference>
<proteinExistence type="predicted"/>
<dbReference type="GO" id="GO:0005737">
    <property type="term" value="C:cytoplasm"/>
    <property type="evidence" value="ECO:0007669"/>
    <property type="project" value="TreeGrafter"/>
</dbReference>
<dbReference type="PANTHER" id="PTHR16305:SF35">
    <property type="entry name" value="TRANSCRIPTIONAL ACTIVATOR DOMAIN"/>
    <property type="match status" value="1"/>
</dbReference>
<dbReference type="PANTHER" id="PTHR16305">
    <property type="entry name" value="TESTICULAR SOLUBLE ADENYLYL CYCLASE"/>
    <property type="match status" value="1"/>
</dbReference>
<dbReference type="PROSITE" id="PS00622">
    <property type="entry name" value="HTH_LUXR_1"/>
    <property type="match status" value="1"/>
</dbReference>
<name>A0A9X2YP66_9MYCO</name>
<evidence type="ECO:0000256" key="1">
    <source>
        <dbReference type="ARBA" id="ARBA00022741"/>
    </source>
</evidence>
<sequence length="920" mass="98161">MGRSTSLVGREAEAQAIADFLSGTDGSSALAIEGEPGIGKTTLWLAGCDLARELGCHVMSARAADAESVLAYTPLADLLRQVDRATLATLPRPQRSAVDQVLVTADTDTGSTDQRAVAAGLLSVVEALAESAPVLLAVDDLQWLDPSSALVLGYVVRRLPRRARVLATVRSDPRDEGAASWLQSHRPDAVTWIRLEPLRLNGINGIVREHTGRYLPRPALVRIHELSGGNPFYALELARVVDPVRSTAATEMPSTLTDVVRARIGEVDPAAGDALLAAACLAAPTVDLIADAVDVDVDRVVELLEGAESQGVVVIDGGRVRFAHPLLAHGFYTDVAPARRRRMHRRLAAVVAQPELRARHLALSSTSRDDGTLRALDAAAEASRVRGAPAAAAELVDMAIGLGGDTAQRRIKLAQYHFDAGNPSRARELLDEVVARLPRSVERAAAASLLGVVLIFGDSLPGAVDVLRAALDDVEDDLALRVDVLTALSFTLLNVGDVTAAVRTADEATAHAELLGQPHRSSQAVGMRVMVRFLAGDGLDGAGLRRALTVEDHPSTPMAFRPSTQHAMLLAWTGQLERSAAALQVIGQDCVDRGDDGGWMFIAFNSLVTHVWRGTFAEAGAVAEDAMERALLMGGDVMLSAALTMRATVAVYAGRIDEARAAADQALAASDRAGSSILAGWPIALGGFLELSVGNYEGTLARLEPLLVRLWETPWSTEIFLASFVPDAVEAMVALGRLDDAEPLVDVLEDNGRRLDRAWMLAAGGRCRALLLAARGDVTAAAHVADVAMTVHDRLPMPFERARTQLVVGQLQRRQRRNVDAARTLREAIGAFEGLGTALWADRTRAELERVNVGPHAATRLTASERRVAELISSGMTNRAVAAALFISPKTVEANLSHVYRKLGIRSRAELGQRMARLDE</sequence>
<dbReference type="InterPro" id="IPR036388">
    <property type="entry name" value="WH-like_DNA-bd_sf"/>
</dbReference>
<dbReference type="InterPro" id="IPR041664">
    <property type="entry name" value="AAA_16"/>
</dbReference>
<dbReference type="GO" id="GO:0005524">
    <property type="term" value="F:ATP binding"/>
    <property type="evidence" value="ECO:0007669"/>
    <property type="project" value="UniProtKB-KW"/>
</dbReference>
<evidence type="ECO:0000313" key="4">
    <source>
        <dbReference type="EMBL" id="MCV7423027.1"/>
    </source>
</evidence>
<dbReference type="PROSITE" id="PS50043">
    <property type="entry name" value="HTH_LUXR_2"/>
    <property type="match status" value="1"/>
</dbReference>
<gene>
    <name evidence="4" type="ORF">H7K45_20960</name>
</gene>
<dbReference type="Pfam" id="PF00196">
    <property type="entry name" value="GerE"/>
    <property type="match status" value="1"/>
</dbReference>
<dbReference type="InterPro" id="IPR000792">
    <property type="entry name" value="Tscrpt_reg_LuxR_C"/>
</dbReference>
<dbReference type="GO" id="GO:0006355">
    <property type="term" value="P:regulation of DNA-templated transcription"/>
    <property type="evidence" value="ECO:0007669"/>
    <property type="project" value="InterPro"/>
</dbReference>
<dbReference type="Proteomes" id="UP001141629">
    <property type="component" value="Unassembled WGS sequence"/>
</dbReference>
<dbReference type="EMBL" id="JACKVK010000011">
    <property type="protein sequence ID" value="MCV7423027.1"/>
    <property type="molecule type" value="Genomic_DNA"/>
</dbReference>
<dbReference type="RefSeq" id="WP_263997915.1">
    <property type="nucleotide sequence ID" value="NZ_JACKVK010000011.1"/>
</dbReference>
<dbReference type="InterPro" id="IPR011990">
    <property type="entry name" value="TPR-like_helical_dom_sf"/>
</dbReference>
<dbReference type="PRINTS" id="PR00038">
    <property type="entry name" value="HTHLUXR"/>
</dbReference>
<dbReference type="SMART" id="SM00421">
    <property type="entry name" value="HTH_LUXR"/>
    <property type="match status" value="1"/>
</dbReference>
<dbReference type="AlphaFoldDB" id="A0A9X2YP66"/>
<dbReference type="CDD" id="cd06170">
    <property type="entry name" value="LuxR_C_like"/>
    <property type="match status" value="1"/>
</dbReference>
<evidence type="ECO:0000256" key="2">
    <source>
        <dbReference type="ARBA" id="ARBA00022840"/>
    </source>
</evidence>
<dbReference type="GO" id="GO:0004016">
    <property type="term" value="F:adenylate cyclase activity"/>
    <property type="evidence" value="ECO:0007669"/>
    <property type="project" value="TreeGrafter"/>
</dbReference>
<keyword evidence="1" id="KW-0547">Nucleotide-binding</keyword>
<dbReference type="SUPFAM" id="SSF52540">
    <property type="entry name" value="P-loop containing nucleoside triphosphate hydrolases"/>
    <property type="match status" value="1"/>
</dbReference>
<dbReference type="InterPro" id="IPR027417">
    <property type="entry name" value="P-loop_NTPase"/>
</dbReference>
<dbReference type="Gene3D" id="1.25.40.10">
    <property type="entry name" value="Tetratricopeptide repeat domain"/>
    <property type="match status" value="1"/>
</dbReference>